<dbReference type="EMBL" id="CAOQHR010000001">
    <property type="protein sequence ID" value="CAI6260214.1"/>
    <property type="molecule type" value="Genomic_DNA"/>
</dbReference>
<evidence type="ECO:0000313" key="8">
    <source>
        <dbReference type="EMBL" id="CAI6260214.1"/>
    </source>
</evidence>
<dbReference type="GO" id="GO:0071543">
    <property type="term" value="P:diphosphoinositol polyphosphate metabolic process"/>
    <property type="evidence" value="ECO:0007669"/>
    <property type="project" value="TreeGrafter"/>
</dbReference>
<evidence type="ECO:0000256" key="2">
    <source>
        <dbReference type="ARBA" id="ARBA00022723"/>
    </source>
</evidence>
<dbReference type="InterPro" id="IPR015797">
    <property type="entry name" value="NUDIX_hydrolase-like_dom_sf"/>
</dbReference>
<keyword evidence="4" id="KW-0460">Magnesium</keyword>
<evidence type="ECO:0000256" key="6">
    <source>
        <dbReference type="SAM" id="SignalP"/>
    </source>
</evidence>
<dbReference type="PANTHER" id="PTHR12629:SF0">
    <property type="entry name" value="DIPHOSPHOINOSITOL-POLYPHOSPHATE DIPHOSPHATASE"/>
    <property type="match status" value="1"/>
</dbReference>
<dbReference type="GO" id="GO:1901911">
    <property type="term" value="P:adenosine 5'-(hexahydrogen pentaphosphate) catabolic process"/>
    <property type="evidence" value="ECO:0007669"/>
    <property type="project" value="TreeGrafter"/>
</dbReference>
<keyword evidence="2" id="KW-0479">Metal-binding</keyword>
<keyword evidence="3" id="KW-0378">Hydrolase</keyword>
<sequence>MVVVVVVVVVTIRGPCCFARSLGEGCSLVDGWMLAAASLARLASHPHFFPYGPNHLKHIHNPRCPPNSPCAGLSSILSPVPRGTERYHTYIHRCLPAHPPLPAHDTIPYSPAPFGPQYLLIPVQRLLHEPKSYPPEQPLPTSSPRPTPSTLSSCSRLLFSRFRLHPRPRYFAIVSINMAATQQLPMQSRTGRTNQRYGPQGERLVAGIVPLSADKYYVLLIQSTRRGGWVLPKGGWETDEATAQDAAKREAWEEAGIIVKVNYDLGLIPERRRPDQLTAQAPKASYHFFEATVEKQEVSWPEMHKRSRQWFTYSQAKQALGERPELIDALERCTMNRA</sequence>
<dbReference type="GO" id="GO:0005737">
    <property type="term" value="C:cytoplasm"/>
    <property type="evidence" value="ECO:0007669"/>
    <property type="project" value="TreeGrafter"/>
</dbReference>
<dbReference type="GO" id="GO:0034432">
    <property type="term" value="F:bis(5'-adenosyl)-pentaphosphatase activity"/>
    <property type="evidence" value="ECO:0007669"/>
    <property type="project" value="TreeGrafter"/>
</dbReference>
<evidence type="ECO:0000256" key="3">
    <source>
        <dbReference type="ARBA" id="ARBA00022801"/>
    </source>
</evidence>
<dbReference type="PROSITE" id="PS51462">
    <property type="entry name" value="NUDIX"/>
    <property type="match status" value="1"/>
</dbReference>
<gene>
    <name evidence="8" type="ORF">PDIGIT_LOCUS1315</name>
</gene>
<dbReference type="Gene3D" id="3.90.79.10">
    <property type="entry name" value="Nucleoside Triphosphate Pyrophosphohydrolase"/>
    <property type="match status" value="1"/>
</dbReference>
<accession>A0A9W4U3U2</accession>
<feature type="compositionally biased region" description="Pro residues" evidence="5">
    <location>
        <begin position="132"/>
        <end position="147"/>
    </location>
</feature>
<dbReference type="GO" id="GO:0005634">
    <property type="term" value="C:nucleus"/>
    <property type="evidence" value="ECO:0007669"/>
    <property type="project" value="TreeGrafter"/>
</dbReference>
<evidence type="ECO:0000256" key="5">
    <source>
        <dbReference type="SAM" id="MobiDB-lite"/>
    </source>
</evidence>
<dbReference type="AlphaFoldDB" id="A0A9W4U3U2"/>
<feature type="chain" id="PRO_5040720185" description="Nudix hydrolase domain-containing protein" evidence="6">
    <location>
        <begin position="20"/>
        <end position="338"/>
    </location>
</feature>
<evidence type="ECO:0000259" key="7">
    <source>
        <dbReference type="PROSITE" id="PS51462"/>
    </source>
</evidence>
<feature type="domain" description="Nudix hydrolase" evidence="7">
    <location>
        <begin position="201"/>
        <end position="333"/>
    </location>
</feature>
<keyword evidence="9" id="KW-1185">Reference proteome</keyword>
<reference evidence="8" key="1">
    <citation type="submission" date="2023-01" db="EMBL/GenBank/DDBJ databases">
        <authorList>
            <person name="Van Ghelder C."/>
            <person name="Rancurel C."/>
        </authorList>
    </citation>
    <scope>NUCLEOTIDE SEQUENCE</scope>
    <source>
        <strain evidence="8">CNCM I-4278</strain>
    </source>
</reference>
<dbReference type="GO" id="GO:0008486">
    <property type="term" value="F:diphosphoinositol-polyphosphate diphosphatase activity"/>
    <property type="evidence" value="ECO:0007669"/>
    <property type="project" value="TreeGrafter"/>
</dbReference>
<dbReference type="InterPro" id="IPR000086">
    <property type="entry name" value="NUDIX_hydrolase_dom"/>
</dbReference>
<dbReference type="GO" id="GO:0000298">
    <property type="term" value="F:endopolyphosphatase activity"/>
    <property type="evidence" value="ECO:0007669"/>
    <property type="project" value="TreeGrafter"/>
</dbReference>
<dbReference type="SUPFAM" id="SSF55811">
    <property type="entry name" value="Nudix"/>
    <property type="match status" value="1"/>
</dbReference>
<dbReference type="GO" id="GO:0046872">
    <property type="term" value="F:metal ion binding"/>
    <property type="evidence" value="ECO:0007669"/>
    <property type="project" value="UniProtKB-KW"/>
</dbReference>
<comment type="cofactor">
    <cofactor evidence="1">
        <name>Mg(2+)</name>
        <dbReference type="ChEBI" id="CHEBI:18420"/>
    </cofactor>
</comment>
<dbReference type="CDD" id="cd04666">
    <property type="entry name" value="NUDIX_DIPP2_like_Nudt4"/>
    <property type="match status" value="1"/>
</dbReference>
<comment type="caution">
    <text evidence="8">The sequence shown here is derived from an EMBL/GenBank/DDBJ whole genome shotgun (WGS) entry which is preliminary data.</text>
</comment>
<keyword evidence="6" id="KW-0732">Signal</keyword>
<dbReference type="OrthoDB" id="2011998at2759"/>
<dbReference type="PANTHER" id="PTHR12629">
    <property type="entry name" value="DIPHOSPHOINOSITOL POLYPHOSPHATE PHOSPHOHYDROLASE"/>
    <property type="match status" value="1"/>
</dbReference>
<dbReference type="GO" id="GO:1901909">
    <property type="term" value="P:diadenosine hexaphosphate catabolic process"/>
    <property type="evidence" value="ECO:0007669"/>
    <property type="project" value="TreeGrafter"/>
</dbReference>
<protein>
    <recommendedName>
        <fullName evidence="7">Nudix hydrolase domain-containing protein</fullName>
    </recommendedName>
</protein>
<evidence type="ECO:0000256" key="1">
    <source>
        <dbReference type="ARBA" id="ARBA00001946"/>
    </source>
</evidence>
<feature type="region of interest" description="Disordered" evidence="5">
    <location>
        <begin position="131"/>
        <end position="151"/>
    </location>
</feature>
<dbReference type="GO" id="GO:1901907">
    <property type="term" value="P:diadenosine pentaphosphate catabolic process"/>
    <property type="evidence" value="ECO:0007669"/>
    <property type="project" value="TreeGrafter"/>
</dbReference>
<feature type="signal peptide" evidence="6">
    <location>
        <begin position="1"/>
        <end position="19"/>
    </location>
</feature>
<name>A0A9W4U3U2_9PLEO</name>
<dbReference type="Pfam" id="PF00293">
    <property type="entry name" value="NUDIX"/>
    <property type="match status" value="1"/>
</dbReference>
<evidence type="ECO:0000313" key="9">
    <source>
        <dbReference type="Proteomes" id="UP001152607"/>
    </source>
</evidence>
<dbReference type="GO" id="GO:0034431">
    <property type="term" value="F:bis(5'-adenosyl)-hexaphosphatase activity"/>
    <property type="evidence" value="ECO:0007669"/>
    <property type="project" value="TreeGrafter"/>
</dbReference>
<dbReference type="FunFam" id="3.90.79.10:FF:000046">
    <property type="entry name" value="Nudix/MutT family protein"/>
    <property type="match status" value="1"/>
</dbReference>
<dbReference type="Proteomes" id="UP001152607">
    <property type="component" value="Unassembled WGS sequence"/>
</dbReference>
<proteinExistence type="predicted"/>
<dbReference type="InterPro" id="IPR047198">
    <property type="entry name" value="DDP-like_NUDIX"/>
</dbReference>
<organism evidence="8 9">
    <name type="scientific">Periconia digitata</name>
    <dbReference type="NCBI Taxonomy" id="1303443"/>
    <lineage>
        <taxon>Eukaryota</taxon>
        <taxon>Fungi</taxon>
        <taxon>Dikarya</taxon>
        <taxon>Ascomycota</taxon>
        <taxon>Pezizomycotina</taxon>
        <taxon>Dothideomycetes</taxon>
        <taxon>Pleosporomycetidae</taxon>
        <taxon>Pleosporales</taxon>
        <taxon>Massarineae</taxon>
        <taxon>Periconiaceae</taxon>
        <taxon>Periconia</taxon>
    </lineage>
</organism>
<evidence type="ECO:0000256" key="4">
    <source>
        <dbReference type="ARBA" id="ARBA00022842"/>
    </source>
</evidence>